<organism evidence="2 3">
    <name type="scientific">Colletotrichum zoysiae</name>
    <dbReference type="NCBI Taxonomy" id="1216348"/>
    <lineage>
        <taxon>Eukaryota</taxon>
        <taxon>Fungi</taxon>
        <taxon>Dikarya</taxon>
        <taxon>Ascomycota</taxon>
        <taxon>Pezizomycotina</taxon>
        <taxon>Sordariomycetes</taxon>
        <taxon>Hypocreomycetidae</taxon>
        <taxon>Glomerellales</taxon>
        <taxon>Glomerellaceae</taxon>
        <taxon>Colletotrichum</taxon>
        <taxon>Colletotrichum graminicola species complex</taxon>
    </lineage>
</organism>
<dbReference type="Proteomes" id="UP001232148">
    <property type="component" value="Unassembled WGS sequence"/>
</dbReference>
<sequence length="182" mass="20222">MLPTFSQRRCPIWLLYPLWPGRTHTFTHFVGILAVSAPVLGPWITKNASSVRSRTSKNRSKTSGQGSASRRIATIGAEESTHRLEGLAKDGRRGWTEISSDSEERIAGGTQNVVAAVSAKRSDEDLDHKYRGLDLRNARVRFFKIVSTLSHVNVSGIVFHLPDRRCRIIEYVADIASTSESC</sequence>
<evidence type="ECO:0000313" key="2">
    <source>
        <dbReference type="EMBL" id="KAK2024987.1"/>
    </source>
</evidence>
<reference evidence="2" key="1">
    <citation type="submission" date="2021-06" db="EMBL/GenBank/DDBJ databases">
        <title>Comparative genomics, transcriptomics and evolutionary studies reveal genomic signatures of adaptation to plant cell wall in hemibiotrophic fungi.</title>
        <authorList>
            <consortium name="DOE Joint Genome Institute"/>
            <person name="Baroncelli R."/>
            <person name="Diaz J.F."/>
            <person name="Benocci T."/>
            <person name="Peng M."/>
            <person name="Battaglia E."/>
            <person name="Haridas S."/>
            <person name="Andreopoulos W."/>
            <person name="Labutti K."/>
            <person name="Pangilinan J."/>
            <person name="Floch G.L."/>
            <person name="Makela M.R."/>
            <person name="Henrissat B."/>
            <person name="Grigoriev I.V."/>
            <person name="Crouch J.A."/>
            <person name="De Vries R.P."/>
            <person name="Sukno S.A."/>
            <person name="Thon M.R."/>
        </authorList>
    </citation>
    <scope>NUCLEOTIDE SEQUENCE</scope>
    <source>
        <strain evidence="2">MAFF235873</strain>
    </source>
</reference>
<keyword evidence="3" id="KW-1185">Reference proteome</keyword>
<name>A0AAD9LXX8_9PEZI</name>
<gene>
    <name evidence="2" type="ORF">LX32DRAFT_655792</name>
</gene>
<proteinExistence type="predicted"/>
<comment type="caution">
    <text evidence="2">The sequence shown here is derived from an EMBL/GenBank/DDBJ whole genome shotgun (WGS) entry which is preliminary data.</text>
</comment>
<evidence type="ECO:0000256" key="1">
    <source>
        <dbReference type="SAM" id="MobiDB-lite"/>
    </source>
</evidence>
<feature type="region of interest" description="Disordered" evidence="1">
    <location>
        <begin position="48"/>
        <end position="71"/>
    </location>
</feature>
<evidence type="ECO:0000313" key="3">
    <source>
        <dbReference type="Proteomes" id="UP001232148"/>
    </source>
</evidence>
<accession>A0AAD9LXX8</accession>
<dbReference type="EMBL" id="MU842948">
    <property type="protein sequence ID" value="KAK2024987.1"/>
    <property type="molecule type" value="Genomic_DNA"/>
</dbReference>
<protein>
    <submittedName>
        <fullName evidence="2">Uncharacterized protein</fullName>
    </submittedName>
</protein>
<dbReference type="AlphaFoldDB" id="A0AAD9LXX8"/>